<evidence type="ECO:0000313" key="2">
    <source>
        <dbReference type="EMBL" id="KAF2459077.1"/>
    </source>
</evidence>
<sequence length="329" mass="36784">MTAQASPDFVLTPEQISHFMEHGYIHLKSCFTPEFADTVKEGLWDRLGMSPTDKKTWSQERINMPMHRTFDIATYAPAAWAAISQLVGGEDRVLSKQRVWNDSLIVNLGTPENEGKHMPPQALPGWHVDGDFFVHYLDSPEQALLVIPCFTKIVSGGGGTMIAPDAIPKVAKHLYEHPEGVSPRMTPRGENPNFVEEKGLDWFCSLAKTCNNFVEVTGDVGDVFLLHPLMLHSSSTNPLRMVRVITNPPVSIQDPFCFDRKDGNYSIVECATLKALGKDNLEGWAITGERQNLVPERVRIQEKMKRGEEERLEAMRSKLKTSPMVAANA</sequence>
<evidence type="ECO:0000256" key="1">
    <source>
        <dbReference type="SAM" id="MobiDB-lite"/>
    </source>
</evidence>
<evidence type="ECO:0008006" key="4">
    <source>
        <dbReference type="Google" id="ProtNLM"/>
    </source>
</evidence>
<reference evidence="2" key="1">
    <citation type="journal article" date="2020" name="Stud. Mycol.">
        <title>101 Dothideomycetes genomes: a test case for predicting lifestyles and emergence of pathogens.</title>
        <authorList>
            <person name="Haridas S."/>
            <person name="Albert R."/>
            <person name="Binder M."/>
            <person name="Bloem J."/>
            <person name="Labutti K."/>
            <person name="Salamov A."/>
            <person name="Andreopoulos B."/>
            <person name="Baker S."/>
            <person name="Barry K."/>
            <person name="Bills G."/>
            <person name="Bluhm B."/>
            <person name="Cannon C."/>
            <person name="Castanera R."/>
            <person name="Culley D."/>
            <person name="Daum C."/>
            <person name="Ezra D."/>
            <person name="Gonzalez J."/>
            <person name="Henrissat B."/>
            <person name="Kuo A."/>
            <person name="Liang C."/>
            <person name="Lipzen A."/>
            <person name="Lutzoni F."/>
            <person name="Magnuson J."/>
            <person name="Mondo S."/>
            <person name="Nolan M."/>
            <person name="Ohm R."/>
            <person name="Pangilinan J."/>
            <person name="Park H.-J."/>
            <person name="Ramirez L."/>
            <person name="Alfaro M."/>
            <person name="Sun H."/>
            <person name="Tritt A."/>
            <person name="Yoshinaga Y."/>
            <person name="Zwiers L.-H."/>
            <person name="Turgeon B."/>
            <person name="Goodwin S."/>
            <person name="Spatafora J."/>
            <person name="Crous P."/>
            <person name="Grigoriev I."/>
        </authorList>
    </citation>
    <scope>NUCLEOTIDE SEQUENCE</scope>
    <source>
        <strain evidence="2">ATCC 16933</strain>
    </source>
</reference>
<dbReference type="AlphaFoldDB" id="A0A6A6P5K0"/>
<dbReference type="Proteomes" id="UP000799766">
    <property type="component" value="Unassembled WGS sequence"/>
</dbReference>
<accession>A0A6A6P5K0</accession>
<evidence type="ECO:0000313" key="3">
    <source>
        <dbReference type="Proteomes" id="UP000799766"/>
    </source>
</evidence>
<gene>
    <name evidence="2" type="ORF">BDY21DRAFT_339699</name>
</gene>
<name>A0A6A6P5K0_9PEZI</name>
<dbReference type="Gene3D" id="2.60.120.620">
    <property type="entry name" value="q2cbj1_9rhob like domain"/>
    <property type="match status" value="1"/>
</dbReference>
<organism evidence="2 3">
    <name type="scientific">Lineolata rhizophorae</name>
    <dbReference type="NCBI Taxonomy" id="578093"/>
    <lineage>
        <taxon>Eukaryota</taxon>
        <taxon>Fungi</taxon>
        <taxon>Dikarya</taxon>
        <taxon>Ascomycota</taxon>
        <taxon>Pezizomycotina</taxon>
        <taxon>Dothideomycetes</taxon>
        <taxon>Dothideomycetes incertae sedis</taxon>
        <taxon>Lineolatales</taxon>
        <taxon>Lineolataceae</taxon>
        <taxon>Lineolata</taxon>
    </lineage>
</organism>
<keyword evidence="3" id="KW-1185">Reference proteome</keyword>
<dbReference type="OrthoDB" id="4664297at2759"/>
<feature type="region of interest" description="Disordered" evidence="1">
    <location>
        <begin position="309"/>
        <end position="329"/>
    </location>
</feature>
<dbReference type="SUPFAM" id="SSF51197">
    <property type="entry name" value="Clavaminate synthase-like"/>
    <property type="match status" value="1"/>
</dbReference>
<protein>
    <recommendedName>
        <fullName evidence="4">Phytanoyl-CoA dioxygenase</fullName>
    </recommendedName>
</protein>
<proteinExistence type="predicted"/>
<dbReference type="EMBL" id="MU001676">
    <property type="protein sequence ID" value="KAF2459077.1"/>
    <property type="molecule type" value="Genomic_DNA"/>
</dbReference>